<proteinExistence type="predicted"/>
<sequence length="249" mass="28562">MKIVSAIVPAYNEEKSIRFVLEQLKNARLINEIICVNDGSLDNTISEIKKVKGIKVVDLKKNRGKSYAIVEGIRTAKGDIVLFVDADLDGKIAEAADELVTPLINGTYDVTVGYPLANSFDKFFRPLSGERAYYKHDLEKILDKLEKKGYGMELFLNFAFKDKRIDCFPLNGLVHKMKHEKQDYSTVVKLTVIEVLDIFSEVFSQKNPPSFFLRSYVYSFYLKQPNSKDSKIERMIKEIKEALINQFRL</sequence>
<dbReference type="InterPro" id="IPR050256">
    <property type="entry name" value="Glycosyltransferase_2"/>
</dbReference>
<dbReference type="InterPro" id="IPR029044">
    <property type="entry name" value="Nucleotide-diphossugar_trans"/>
</dbReference>
<comment type="caution">
    <text evidence="2">The sequence shown here is derived from an EMBL/GenBank/DDBJ whole genome shotgun (WGS) entry which is preliminary data.</text>
</comment>
<gene>
    <name evidence="2" type="ORF">A2690_03330</name>
</gene>
<evidence type="ECO:0000313" key="3">
    <source>
        <dbReference type="Proteomes" id="UP000178372"/>
    </source>
</evidence>
<evidence type="ECO:0000313" key="2">
    <source>
        <dbReference type="EMBL" id="OGK16621.1"/>
    </source>
</evidence>
<dbReference type="CDD" id="cd04179">
    <property type="entry name" value="DPM_DPG-synthase_like"/>
    <property type="match status" value="1"/>
</dbReference>
<dbReference type="EMBL" id="MFZF01000014">
    <property type="protein sequence ID" value="OGK16621.1"/>
    <property type="molecule type" value="Genomic_DNA"/>
</dbReference>
<dbReference type="Gene3D" id="3.90.550.10">
    <property type="entry name" value="Spore Coat Polysaccharide Biosynthesis Protein SpsA, Chain A"/>
    <property type="match status" value="1"/>
</dbReference>
<dbReference type="PANTHER" id="PTHR48090:SF7">
    <property type="entry name" value="RFBJ PROTEIN"/>
    <property type="match status" value="1"/>
</dbReference>
<evidence type="ECO:0000259" key="1">
    <source>
        <dbReference type="Pfam" id="PF00535"/>
    </source>
</evidence>
<dbReference type="AlphaFoldDB" id="A0A1F7GCA8"/>
<dbReference type="PANTHER" id="PTHR48090">
    <property type="entry name" value="UNDECAPRENYL-PHOSPHATE 4-DEOXY-4-FORMAMIDO-L-ARABINOSE TRANSFERASE-RELATED"/>
    <property type="match status" value="1"/>
</dbReference>
<dbReference type="Proteomes" id="UP000178372">
    <property type="component" value="Unassembled WGS sequence"/>
</dbReference>
<dbReference type="InterPro" id="IPR001173">
    <property type="entry name" value="Glyco_trans_2-like"/>
</dbReference>
<reference evidence="2 3" key="1">
    <citation type="journal article" date="2016" name="Nat. Commun.">
        <title>Thousands of microbial genomes shed light on interconnected biogeochemical processes in an aquifer system.</title>
        <authorList>
            <person name="Anantharaman K."/>
            <person name="Brown C.T."/>
            <person name="Hug L.A."/>
            <person name="Sharon I."/>
            <person name="Castelle C.J."/>
            <person name="Probst A.J."/>
            <person name="Thomas B.C."/>
            <person name="Singh A."/>
            <person name="Wilkins M.J."/>
            <person name="Karaoz U."/>
            <person name="Brodie E.L."/>
            <person name="Williams K.H."/>
            <person name="Hubbard S.S."/>
            <person name="Banfield J.F."/>
        </authorList>
    </citation>
    <scope>NUCLEOTIDE SEQUENCE [LARGE SCALE GENOMIC DNA]</scope>
</reference>
<protein>
    <recommendedName>
        <fullName evidence="1">Glycosyltransferase 2-like domain-containing protein</fullName>
    </recommendedName>
</protein>
<organism evidence="2 3">
    <name type="scientific">Candidatus Roizmanbacteria bacterium RIFCSPHIGHO2_01_FULL_39_12b</name>
    <dbReference type="NCBI Taxonomy" id="1802030"/>
    <lineage>
        <taxon>Bacteria</taxon>
        <taxon>Candidatus Roizmaniibacteriota</taxon>
    </lineage>
</organism>
<feature type="domain" description="Glycosyltransferase 2-like" evidence="1">
    <location>
        <begin position="5"/>
        <end position="131"/>
    </location>
</feature>
<accession>A0A1F7GCA8</accession>
<name>A0A1F7GCA8_9BACT</name>
<dbReference type="SUPFAM" id="SSF53448">
    <property type="entry name" value="Nucleotide-diphospho-sugar transferases"/>
    <property type="match status" value="1"/>
</dbReference>
<dbReference type="Pfam" id="PF00535">
    <property type="entry name" value="Glycos_transf_2"/>
    <property type="match status" value="1"/>
</dbReference>